<dbReference type="PANTHER" id="PTHR33321">
    <property type="match status" value="1"/>
</dbReference>
<dbReference type="PANTHER" id="PTHR33321:SF12">
    <property type="entry name" value="PLANT BASIC SECRETORY PROTEIN (BSP) FAMILY PROTEIN"/>
    <property type="match status" value="1"/>
</dbReference>
<gene>
    <name evidence="1" type="ORF">FRX31_030702</name>
</gene>
<keyword evidence="1" id="KW-0645">Protease</keyword>
<dbReference type="GO" id="GO:0006508">
    <property type="term" value="P:proteolysis"/>
    <property type="evidence" value="ECO:0007669"/>
    <property type="project" value="UniProtKB-KW"/>
</dbReference>
<comment type="caution">
    <text evidence="1">The sequence shown here is derived from an EMBL/GenBank/DDBJ whole genome shotgun (WGS) entry which is preliminary data.</text>
</comment>
<organism evidence="1 2">
    <name type="scientific">Thalictrum thalictroides</name>
    <name type="common">Rue-anemone</name>
    <name type="synonym">Anemone thalictroides</name>
    <dbReference type="NCBI Taxonomy" id="46969"/>
    <lineage>
        <taxon>Eukaryota</taxon>
        <taxon>Viridiplantae</taxon>
        <taxon>Streptophyta</taxon>
        <taxon>Embryophyta</taxon>
        <taxon>Tracheophyta</taxon>
        <taxon>Spermatophyta</taxon>
        <taxon>Magnoliopsida</taxon>
        <taxon>Ranunculales</taxon>
        <taxon>Ranunculaceae</taxon>
        <taxon>Thalictroideae</taxon>
        <taxon>Thalictrum</taxon>
    </lineage>
</organism>
<protein>
    <submittedName>
        <fullName evidence="1">Basic secretory protease</fullName>
    </submittedName>
</protein>
<dbReference type="EMBL" id="JABWDY010038450">
    <property type="protein sequence ID" value="KAF5179711.1"/>
    <property type="molecule type" value="Genomic_DNA"/>
</dbReference>
<reference evidence="1 2" key="1">
    <citation type="submission" date="2020-06" db="EMBL/GenBank/DDBJ databases">
        <title>Transcriptomic and genomic resources for Thalictrum thalictroides and T. hernandezii: Facilitating candidate gene discovery in an emerging model plant lineage.</title>
        <authorList>
            <person name="Arias T."/>
            <person name="Riano-Pachon D.M."/>
            <person name="Di Stilio V.S."/>
        </authorList>
    </citation>
    <scope>NUCLEOTIDE SEQUENCE [LARGE SCALE GENOMIC DNA]</scope>
    <source>
        <strain evidence="2">cv. WT478/WT964</strain>
        <tissue evidence="1">Leaves</tissue>
    </source>
</reference>
<keyword evidence="1" id="KW-0378">Hydrolase</keyword>
<dbReference type="OrthoDB" id="1929793at2759"/>
<keyword evidence="2" id="KW-1185">Reference proteome</keyword>
<accession>A0A7J6V4Q5</accession>
<evidence type="ECO:0000313" key="1">
    <source>
        <dbReference type="EMBL" id="KAF5179711.1"/>
    </source>
</evidence>
<dbReference type="Proteomes" id="UP000554482">
    <property type="component" value="Unassembled WGS sequence"/>
</dbReference>
<dbReference type="Pfam" id="PF04450">
    <property type="entry name" value="BSP"/>
    <property type="match status" value="2"/>
</dbReference>
<dbReference type="GO" id="GO:0008233">
    <property type="term" value="F:peptidase activity"/>
    <property type="evidence" value="ECO:0007669"/>
    <property type="project" value="UniProtKB-KW"/>
</dbReference>
<dbReference type="InterPro" id="IPR007541">
    <property type="entry name" value="Uncharacterised_BSP"/>
</dbReference>
<name>A0A7J6V4Q5_THATH</name>
<sequence>MILTSLQGTHAVQYKASNTAGRTPGGTRFTNEIDIEYNKRTLVAASGFIWRTFRQTRLADRKDVQLVSMFVDDMDGVAYALQDTLQATQAISLRAGFVVELNAKMRTGYSNNFFYDLLGKTVDQLWSDYKAKYQN</sequence>
<evidence type="ECO:0000313" key="2">
    <source>
        <dbReference type="Proteomes" id="UP000554482"/>
    </source>
</evidence>
<dbReference type="AlphaFoldDB" id="A0A7J6V4Q5"/>
<proteinExistence type="predicted"/>